<accession>A0A438MZD5</accession>
<keyword evidence="6 7" id="KW-0186">Copper</keyword>
<dbReference type="GO" id="GO:0005886">
    <property type="term" value="C:plasma membrane"/>
    <property type="evidence" value="ECO:0007669"/>
    <property type="project" value="TreeGrafter"/>
</dbReference>
<evidence type="ECO:0000256" key="3">
    <source>
        <dbReference type="ARBA" id="ARBA00022723"/>
    </source>
</evidence>
<keyword evidence="8" id="KW-0732">Signal</keyword>
<dbReference type="GO" id="GO:0009308">
    <property type="term" value="P:amine metabolic process"/>
    <property type="evidence" value="ECO:0007669"/>
    <property type="project" value="UniProtKB-UniRule"/>
</dbReference>
<reference evidence="11 12" key="1">
    <citation type="submission" date="2017-03" db="EMBL/GenBank/DDBJ databases">
        <title>Genomes of endolithic fungi from Antarctica.</title>
        <authorList>
            <person name="Coleine C."/>
            <person name="Masonjones S."/>
            <person name="Stajich J.E."/>
        </authorList>
    </citation>
    <scope>NUCLEOTIDE SEQUENCE [LARGE SCALE GENOMIC DNA]</scope>
    <source>
        <strain evidence="11 12">CCFEE 6314</strain>
    </source>
</reference>
<evidence type="ECO:0000259" key="9">
    <source>
        <dbReference type="Pfam" id="PF01179"/>
    </source>
</evidence>
<dbReference type="GO" id="GO:0048038">
    <property type="term" value="F:quinone binding"/>
    <property type="evidence" value="ECO:0007669"/>
    <property type="project" value="InterPro"/>
</dbReference>
<dbReference type="EC" id="1.4.3.-" evidence="7"/>
<protein>
    <recommendedName>
        <fullName evidence="7">Amine oxidase</fullName>
        <ecNumber evidence="7">1.4.3.-</ecNumber>
    </recommendedName>
</protein>
<dbReference type="Pfam" id="PF01179">
    <property type="entry name" value="Cu_amine_oxid"/>
    <property type="match status" value="2"/>
</dbReference>
<dbReference type="PANTHER" id="PTHR10638:SF20">
    <property type="entry name" value="AMINE OXIDASE"/>
    <property type="match status" value="1"/>
</dbReference>
<dbReference type="PANTHER" id="PTHR10638">
    <property type="entry name" value="COPPER AMINE OXIDASE"/>
    <property type="match status" value="1"/>
</dbReference>
<evidence type="ECO:0000256" key="6">
    <source>
        <dbReference type="ARBA" id="ARBA00023008"/>
    </source>
</evidence>
<keyword evidence="5 7" id="KW-0560">Oxidoreductase</keyword>
<dbReference type="PRINTS" id="PR00766">
    <property type="entry name" value="CUDAOXIDASE"/>
</dbReference>
<proteinExistence type="inferred from homology"/>
<dbReference type="InterPro" id="IPR015328">
    <property type="entry name" value="DUF1965"/>
</dbReference>
<comment type="PTM">
    <text evidence="7">Topaquinone (TPQ) is generated by copper-dependent autoxidation of a specific tyrosyl residue.</text>
</comment>
<comment type="similarity">
    <text evidence="2 7">Belongs to the copper/topaquinone oxidase family.</text>
</comment>
<dbReference type="SUPFAM" id="SSF49998">
    <property type="entry name" value="Amine oxidase catalytic domain"/>
    <property type="match status" value="1"/>
</dbReference>
<gene>
    <name evidence="11" type="ORF">B0A52_07892</name>
</gene>
<comment type="cofactor">
    <cofactor evidence="7">
        <name>Cu cation</name>
        <dbReference type="ChEBI" id="CHEBI:23378"/>
    </cofactor>
    <text evidence="7">Contains 1 topaquinone per subunit.</text>
</comment>
<dbReference type="Proteomes" id="UP000288859">
    <property type="component" value="Unassembled WGS sequence"/>
</dbReference>
<evidence type="ECO:0000313" key="11">
    <source>
        <dbReference type="EMBL" id="RVX68469.1"/>
    </source>
</evidence>
<feature type="chain" id="PRO_5019343451" description="Amine oxidase" evidence="8">
    <location>
        <begin position="20"/>
        <end position="745"/>
    </location>
</feature>
<dbReference type="Pfam" id="PF09248">
    <property type="entry name" value="DUF1965"/>
    <property type="match status" value="1"/>
</dbReference>
<dbReference type="Gene3D" id="3.10.450.40">
    <property type="match status" value="2"/>
</dbReference>
<organism evidence="11 12">
    <name type="scientific">Exophiala mesophila</name>
    <name type="common">Black yeast-like fungus</name>
    <dbReference type="NCBI Taxonomy" id="212818"/>
    <lineage>
        <taxon>Eukaryota</taxon>
        <taxon>Fungi</taxon>
        <taxon>Dikarya</taxon>
        <taxon>Ascomycota</taxon>
        <taxon>Pezizomycotina</taxon>
        <taxon>Eurotiomycetes</taxon>
        <taxon>Chaetothyriomycetidae</taxon>
        <taxon>Chaetothyriales</taxon>
        <taxon>Herpotrichiellaceae</taxon>
        <taxon>Exophiala</taxon>
    </lineage>
</organism>
<dbReference type="InterPro" id="IPR000269">
    <property type="entry name" value="Cu_amine_oxidase"/>
</dbReference>
<feature type="signal peptide" evidence="8">
    <location>
        <begin position="1"/>
        <end position="19"/>
    </location>
</feature>
<feature type="domain" description="Copper amine oxidase catalytic" evidence="9">
    <location>
        <begin position="334"/>
        <end position="488"/>
    </location>
</feature>
<dbReference type="VEuPathDB" id="FungiDB:PV10_03969"/>
<evidence type="ECO:0000256" key="1">
    <source>
        <dbReference type="ARBA" id="ARBA00001935"/>
    </source>
</evidence>
<dbReference type="GO" id="GO:0005507">
    <property type="term" value="F:copper ion binding"/>
    <property type="evidence" value="ECO:0007669"/>
    <property type="project" value="InterPro"/>
</dbReference>
<evidence type="ECO:0000256" key="2">
    <source>
        <dbReference type="ARBA" id="ARBA00007983"/>
    </source>
</evidence>
<evidence type="ECO:0000256" key="8">
    <source>
        <dbReference type="SAM" id="SignalP"/>
    </source>
</evidence>
<dbReference type="InterPro" id="IPR036460">
    <property type="entry name" value="Cu_amine_oxidase_C_sf"/>
</dbReference>
<dbReference type="InterPro" id="IPR016182">
    <property type="entry name" value="Cu_amine_oxidase_N-reg"/>
</dbReference>
<keyword evidence="4 7" id="KW-0801">TPQ</keyword>
<evidence type="ECO:0000313" key="12">
    <source>
        <dbReference type="Proteomes" id="UP000288859"/>
    </source>
</evidence>
<feature type="domain" description="DUF1965" evidence="10">
    <location>
        <begin position="259"/>
        <end position="309"/>
    </location>
</feature>
<comment type="caution">
    <text evidence="11">The sequence shown here is derived from an EMBL/GenBank/DDBJ whole genome shotgun (WGS) entry which is preliminary data.</text>
</comment>
<evidence type="ECO:0000256" key="7">
    <source>
        <dbReference type="RuleBase" id="RU000672"/>
    </source>
</evidence>
<evidence type="ECO:0000256" key="4">
    <source>
        <dbReference type="ARBA" id="ARBA00022772"/>
    </source>
</evidence>
<evidence type="ECO:0000259" key="10">
    <source>
        <dbReference type="Pfam" id="PF09248"/>
    </source>
</evidence>
<comment type="cofactor">
    <cofactor evidence="1">
        <name>Cu cation</name>
        <dbReference type="ChEBI" id="CHEBI:23378"/>
    </cofactor>
</comment>
<dbReference type="GO" id="GO:0008131">
    <property type="term" value="F:primary methylamine oxidase activity"/>
    <property type="evidence" value="ECO:0007669"/>
    <property type="project" value="InterPro"/>
</dbReference>
<name>A0A438MZD5_EXOME</name>
<dbReference type="InterPro" id="IPR015798">
    <property type="entry name" value="Cu_amine_oxidase_C"/>
</dbReference>
<dbReference type="OrthoDB" id="3341590at2759"/>
<dbReference type="Gene3D" id="2.70.98.20">
    <property type="entry name" value="Copper amine oxidase, catalytic domain"/>
    <property type="match status" value="2"/>
</dbReference>
<dbReference type="AlphaFoldDB" id="A0A438MZD5"/>
<keyword evidence="3 7" id="KW-0479">Metal-binding</keyword>
<dbReference type="EMBL" id="NAJM01000037">
    <property type="protein sequence ID" value="RVX68469.1"/>
    <property type="molecule type" value="Genomic_DNA"/>
</dbReference>
<evidence type="ECO:0000256" key="5">
    <source>
        <dbReference type="ARBA" id="ARBA00023002"/>
    </source>
</evidence>
<feature type="domain" description="Copper amine oxidase catalytic" evidence="9">
    <location>
        <begin position="489"/>
        <end position="699"/>
    </location>
</feature>
<sequence>MKAICLSAALFGLLDLASAVPGPRYSWRDVSSATSYAQERAERRALSARDTCEVPVTVPVSAPKPNSFVALSQDEIDAVASWLLSPEQGLNLTDTSDPAISLSDNYIWHIDVLKPNKTDVLSYFDGNGTVPRYARVALIQGGLEDPIVSEYSVGPLPISETTELQSLDYKYNGPNGASVLWNAGWVDPVKSAAIDNLINATMSPIADITGDLLEMAFYGTGDPRSNMTYFTTSPVVVNGTKAVVWSPWRRLGMEPWDQPSDLYVQFDVSGTDTSLWKALKVVYDLKVYDSVADFRKAWEAKEITKNPPPTTNIEFLYKNQTGPIRDLEDRLAPTVLSLDGNRFKVDIDNQYIEYLGWKFYTRFDYDVGVQFYDIKFKDERILYELSLQDAIAQYSGNNPFQASTAYMDRFYGIGSSAIKLVPGYDCPYHATYLDGSFATTGLEAVTTNSSICIFETDIGTPITRHNNGAWTQATKGSKLVVRMIATVGKWGPRIEQTIAGTLHTHVMNFKADFDLVDEKNTFVRTDIVVENITQPWFEELGEFEMMRYNITEVETEDDSRINLPPNGQAMFTVVNKDHKNKWGQPRGYRILPGLSNVVLASQNSPFFRKNAQFAKQPIAVTRQHDTEPDSTATLNQNAPEAPLVEFWKFFDGESLIQEDIVAWVNLGMHHFTRAEDIPNTLMSEAHSSIFFAPQNWGDTELTKDLSNAVMMYPVGESGQVVIDTNGVEPPSCLVLSEADELTAVF</sequence>
<dbReference type="SUPFAM" id="SSF54416">
    <property type="entry name" value="Amine oxidase N-terminal region"/>
    <property type="match status" value="2"/>
</dbReference>